<sequence length="45" mass="5307">VRTTSNPMEVGVPVWEQDLENTIERGGRRQDKEKSMDRLRKLGYM</sequence>
<protein>
    <submittedName>
        <fullName evidence="2">Uncharacterized protein</fullName>
    </submittedName>
</protein>
<comment type="caution">
    <text evidence="2">The sequence shown here is derived from an EMBL/GenBank/DDBJ whole genome shotgun (WGS) entry which is preliminary data.</text>
</comment>
<gene>
    <name evidence="2" type="ORF">S01H4_05387</name>
</gene>
<dbReference type="EMBL" id="BART01001556">
    <property type="protein sequence ID" value="GAG70865.1"/>
    <property type="molecule type" value="Genomic_DNA"/>
</dbReference>
<name>X0ZMA2_9ZZZZ</name>
<evidence type="ECO:0000256" key="1">
    <source>
        <dbReference type="SAM" id="MobiDB-lite"/>
    </source>
</evidence>
<dbReference type="AlphaFoldDB" id="X0ZMA2"/>
<feature type="region of interest" description="Disordered" evidence="1">
    <location>
        <begin position="24"/>
        <end position="45"/>
    </location>
</feature>
<feature type="non-terminal residue" evidence="2">
    <location>
        <position position="1"/>
    </location>
</feature>
<evidence type="ECO:0000313" key="2">
    <source>
        <dbReference type="EMBL" id="GAG70865.1"/>
    </source>
</evidence>
<reference evidence="2" key="1">
    <citation type="journal article" date="2014" name="Front. Microbiol.">
        <title>High frequency of phylogenetically diverse reductive dehalogenase-homologous genes in deep subseafloor sedimentary metagenomes.</title>
        <authorList>
            <person name="Kawai M."/>
            <person name="Futagami T."/>
            <person name="Toyoda A."/>
            <person name="Takaki Y."/>
            <person name="Nishi S."/>
            <person name="Hori S."/>
            <person name="Arai W."/>
            <person name="Tsubouchi T."/>
            <person name="Morono Y."/>
            <person name="Uchiyama I."/>
            <person name="Ito T."/>
            <person name="Fujiyama A."/>
            <person name="Inagaki F."/>
            <person name="Takami H."/>
        </authorList>
    </citation>
    <scope>NUCLEOTIDE SEQUENCE</scope>
    <source>
        <strain evidence="2">Expedition CK06-06</strain>
    </source>
</reference>
<accession>X0ZMA2</accession>
<organism evidence="2">
    <name type="scientific">marine sediment metagenome</name>
    <dbReference type="NCBI Taxonomy" id="412755"/>
    <lineage>
        <taxon>unclassified sequences</taxon>
        <taxon>metagenomes</taxon>
        <taxon>ecological metagenomes</taxon>
    </lineage>
</organism>
<proteinExistence type="predicted"/>